<keyword evidence="1" id="KW-0732">Signal</keyword>
<feature type="chain" id="PRO_5002236324" evidence="1">
    <location>
        <begin position="20"/>
        <end position="178"/>
    </location>
</feature>
<proteinExistence type="predicted"/>
<gene>
    <name evidence="2" type="ORF">PV11_00261</name>
</gene>
<feature type="signal peptide" evidence="1">
    <location>
        <begin position="1"/>
        <end position="19"/>
    </location>
</feature>
<protein>
    <submittedName>
        <fullName evidence="2">Uncharacterized protein</fullName>
    </submittedName>
</protein>
<accession>A0A0D1X9K2</accession>
<evidence type="ECO:0000313" key="2">
    <source>
        <dbReference type="EMBL" id="KIV84486.1"/>
    </source>
</evidence>
<sequence>MVLIRSLFSFGLVADIASAVPMEARAKAPGCGELNMIVAGLPPYHPLVTGQGFNATAVNAALRADAVNITRAGYNLRVVLFGPEQNISVLDNQMNGINWDGTGIGYGVRGSNLENLTVQFTNMVDLYRHRAPYAPMVFDHSPDSTLWAIQERFPLSSDCADSPGQDLGFNIFCDICSD</sequence>
<dbReference type="EMBL" id="KN846951">
    <property type="protein sequence ID" value="KIV84486.1"/>
    <property type="molecule type" value="Genomic_DNA"/>
</dbReference>
<name>A0A0D1X9K2_9EURO</name>
<dbReference type="HOGENOM" id="CLU_102245_0_0_1"/>
<organism evidence="2 3">
    <name type="scientific">Exophiala sideris</name>
    <dbReference type="NCBI Taxonomy" id="1016849"/>
    <lineage>
        <taxon>Eukaryota</taxon>
        <taxon>Fungi</taxon>
        <taxon>Dikarya</taxon>
        <taxon>Ascomycota</taxon>
        <taxon>Pezizomycotina</taxon>
        <taxon>Eurotiomycetes</taxon>
        <taxon>Chaetothyriomycetidae</taxon>
        <taxon>Chaetothyriales</taxon>
        <taxon>Herpotrichiellaceae</taxon>
        <taxon>Exophiala</taxon>
    </lineage>
</organism>
<dbReference type="Proteomes" id="UP000053599">
    <property type="component" value="Unassembled WGS sequence"/>
</dbReference>
<evidence type="ECO:0000256" key="1">
    <source>
        <dbReference type="SAM" id="SignalP"/>
    </source>
</evidence>
<dbReference type="AlphaFoldDB" id="A0A0D1X9K2"/>
<dbReference type="OrthoDB" id="2943660at2759"/>
<reference evidence="2 3" key="1">
    <citation type="submission" date="2015-01" db="EMBL/GenBank/DDBJ databases">
        <title>The Genome Sequence of Exophiala sideris CBS121828.</title>
        <authorList>
            <consortium name="The Broad Institute Genomics Platform"/>
            <person name="Cuomo C."/>
            <person name="de Hoog S."/>
            <person name="Gorbushina A."/>
            <person name="Stielow B."/>
            <person name="Teixiera M."/>
            <person name="Abouelleil A."/>
            <person name="Chapman S.B."/>
            <person name="Priest M."/>
            <person name="Young S.K."/>
            <person name="Wortman J."/>
            <person name="Nusbaum C."/>
            <person name="Birren B."/>
        </authorList>
    </citation>
    <scope>NUCLEOTIDE SEQUENCE [LARGE SCALE GENOMIC DNA]</scope>
    <source>
        <strain evidence="2 3">CBS 121828</strain>
    </source>
</reference>
<evidence type="ECO:0000313" key="3">
    <source>
        <dbReference type="Proteomes" id="UP000053599"/>
    </source>
</evidence>